<dbReference type="OrthoDB" id="9791366at2"/>
<dbReference type="AlphaFoldDB" id="A0A2G4YUN7"/>
<evidence type="ECO:0000313" key="3">
    <source>
        <dbReference type="EMBL" id="PHZ85176.1"/>
    </source>
</evidence>
<proteinExistence type="predicted"/>
<dbReference type="Proteomes" id="UP000229730">
    <property type="component" value="Unassembled WGS sequence"/>
</dbReference>
<dbReference type="SUPFAM" id="SSF53474">
    <property type="entry name" value="alpha/beta-Hydrolases"/>
    <property type="match status" value="1"/>
</dbReference>
<dbReference type="PANTHER" id="PTHR43798:SF31">
    <property type="entry name" value="AB HYDROLASE SUPERFAMILY PROTEIN YCLE"/>
    <property type="match status" value="1"/>
</dbReference>
<dbReference type="Pfam" id="PF00561">
    <property type="entry name" value="Abhydrolase_1"/>
    <property type="match status" value="1"/>
</dbReference>
<dbReference type="GO" id="GO:0016020">
    <property type="term" value="C:membrane"/>
    <property type="evidence" value="ECO:0007669"/>
    <property type="project" value="TreeGrafter"/>
</dbReference>
<dbReference type="InParanoid" id="A0A2G4YUN7"/>
<dbReference type="GO" id="GO:0016787">
    <property type="term" value="F:hydrolase activity"/>
    <property type="evidence" value="ECO:0007669"/>
    <property type="project" value="UniProtKB-KW"/>
</dbReference>
<sequence>MKQYDEIFYPSGDGLTLYARDYNRVEEPPLTLLCLHGLTRNSADFEGLADQLSGRYRLVVADQRGRGKSDYAVANDDYNLMTYVQDMWSLLTHLNIDKVAIIGTSMGGLMAILMALEQRDRICGLVLNDIGPEVDPEGVARIASYAGKGGCIDTWDEAVQQTKAINGPFFPDFTEADWLRVAQAGYRKEPSGRLCPAYDPNVTQSLSFLNKSDWDLWPLFEATGPIHTLALRGRLSDLLSDATLQEMQRRHPRMVQVTVDNRGHAPFLTEPDALSALNAFLAGLEEQADRDTL</sequence>
<dbReference type="RefSeq" id="WP_099472064.1">
    <property type="nucleotide sequence ID" value="NZ_CP041025.1"/>
</dbReference>
<dbReference type="InterPro" id="IPR050266">
    <property type="entry name" value="AB_hydrolase_sf"/>
</dbReference>
<dbReference type="EMBL" id="PDEM01000016">
    <property type="protein sequence ID" value="PHZ85176.1"/>
    <property type="molecule type" value="Genomic_DNA"/>
</dbReference>
<reference evidence="3 4" key="1">
    <citation type="submission" date="2017-10" db="EMBL/GenBank/DDBJ databases">
        <title>Frigbacter circumglobatus gen. nov. sp. nov., isolated from sediment cultured in situ.</title>
        <authorList>
            <person name="Zhao Z."/>
        </authorList>
    </citation>
    <scope>NUCLEOTIDE SEQUENCE [LARGE SCALE GENOMIC DNA]</scope>
    <source>
        <strain evidence="3 4">ZYL</strain>
    </source>
</reference>
<feature type="domain" description="AB hydrolase-1" evidence="2">
    <location>
        <begin position="31"/>
        <end position="136"/>
    </location>
</feature>
<comment type="caution">
    <text evidence="3">The sequence shown here is derived from an EMBL/GenBank/DDBJ whole genome shotgun (WGS) entry which is preliminary data.</text>
</comment>
<keyword evidence="1 3" id="KW-0378">Hydrolase</keyword>
<keyword evidence="4" id="KW-1185">Reference proteome</keyword>
<dbReference type="Gene3D" id="3.40.50.1820">
    <property type="entry name" value="alpha/beta hydrolase"/>
    <property type="match status" value="1"/>
</dbReference>
<evidence type="ECO:0000313" key="4">
    <source>
        <dbReference type="Proteomes" id="UP000229730"/>
    </source>
</evidence>
<accession>A0A2G4YUN7</accession>
<name>A0A2G4YUN7_9PROT</name>
<dbReference type="PRINTS" id="PR00111">
    <property type="entry name" value="ABHYDROLASE"/>
</dbReference>
<gene>
    <name evidence="3" type="ORF">CRD36_07135</name>
</gene>
<dbReference type="PANTHER" id="PTHR43798">
    <property type="entry name" value="MONOACYLGLYCEROL LIPASE"/>
    <property type="match status" value="1"/>
</dbReference>
<dbReference type="InterPro" id="IPR000073">
    <property type="entry name" value="AB_hydrolase_1"/>
</dbReference>
<protein>
    <submittedName>
        <fullName evidence="3">Alpha/beta hydrolase</fullName>
    </submittedName>
</protein>
<evidence type="ECO:0000259" key="2">
    <source>
        <dbReference type="Pfam" id="PF00561"/>
    </source>
</evidence>
<dbReference type="InterPro" id="IPR029058">
    <property type="entry name" value="AB_hydrolase_fold"/>
</dbReference>
<organism evidence="3 4">
    <name type="scientific">Paremcibacter congregatus</name>
    <dbReference type="NCBI Taxonomy" id="2043170"/>
    <lineage>
        <taxon>Bacteria</taxon>
        <taxon>Pseudomonadati</taxon>
        <taxon>Pseudomonadota</taxon>
        <taxon>Alphaproteobacteria</taxon>
        <taxon>Emcibacterales</taxon>
        <taxon>Emcibacteraceae</taxon>
        <taxon>Paremcibacter</taxon>
    </lineage>
</organism>
<evidence type="ECO:0000256" key="1">
    <source>
        <dbReference type="ARBA" id="ARBA00022801"/>
    </source>
</evidence>